<gene>
    <name evidence="1" type="ORF">M9H77_16638</name>
</gene>
<evidence type="ECO:0000313" key="1">
    <source>
        <dbReference type="EMBL" id="KAI5666785.1"/>
    </source>
</evidence>
<dbReference type="EMBL" id="CM044704">
    <property type="protein sequence ID" value="KAI5666785.1"/>
    <property type="molecule type" value="Genomic_DNA"/>
</dbReference>
<accession>A0ACC0B2A3</accession>
<keyword evidence="2" id="KW-1185">Reference proteome</keyword>
<protein>
    <submittedName>
        <fullName evidence="1">Uncharacterized protein</fullName>
    </submittedName>
</protein>
<organism evidence="1 2">
    <name type="scientific">Catharanthus roseus</name>
    <name type="common">Madagascar periwinkle</name>
    <name type="synonym">Vinca rosea</name>
    <dbReference type="NCBI Taxonomy" id="4058"/>
    <lineage>
        <taxon>Eukaryota</taxon>
        <taxon>Viridiplantae</taxon>
        <taxon>Streptophyta</taxon>
        <taxon>Embryophyta</taxon>
        <taxon>Tracheophyta</taxon>
        <taxon>Spermatophyta</taxon>
        <taxon>Magnoliopsida</taxon>
        <taxon>eudicotyledons</taxon>
        <taxon>Gunneridae</taxon>
        <taxon>Pentapetalae</taxon>
        <taxon>asterids</taxon>
        <taxon>lamiids</taxon>
        <taxon>Gentianales</taxon>
        <taxon>Apocynaceae</taxon>
        <taxon>Rauvolfioideae</taxon>
        <taxon>Vinceae</taxon>
        <taxon>Catharanthinae</taxon>
        <taxon>Catharanthus</taxon>
    </lineage>
</organism>
<evidence type="ECO:0000313" key="2">
    <source>
        <dbReference type="Proteomes" id="UP001060085"/>
    </source>
</evidence>
<comment type="caution">
    <text evidence="1">The sequence shown here is derived from an EMBL/GenBank/DDBJ whole genome shotgun (WGS) entry which is preliminary data.</text>
</comment>
<name>A0ACC0B2A3_CATRO</name>
<proteinExistence type="predicted"/>
<sequence>MASISNLPYVEGSSTNGPPLFNGINYTFLKSRIRIYVCSINFDLWSIVEKGPFAPQKYRRDKKVEEFDKFDSRNITLNFQAMNILSCALDGNEYNRVSRCDSAHEMWKLLEVTHEAVKKEERQGSNWSLGSRLK</sequence>
<dbReference type="Proteomes" id="UP001060085">
    <property type="component" value="Linkage Group LG04"/>
</dbReference>
<reference evidence="2" key="1">
    <citation type="journal article" date="2023" name="Nat. Plants">
        <title>Single-cell RNA sequencing provides a high-resolution roadmap for understanding the multicellular compartmentation of specialized metabolism.</title>
        <authorList>
            <person name="Sun S."/>
            <person name="Shen X."/>
            <person name="Li Y."/>
            <person name="Li Y."/>
            <person name="Wang S."/>
            <person name="Li R."/>
            <person name="Zhang H."/>
            <person name="Shen G."/>
            <person name="Guo B."/>
            <person name="Wei J."/>
            <person name="Xu J."/>
            <person name="St-Pierre B."/>
            <person name="Chen S."/>
            <person name="Sun C."/>
        </authorList>
    </citation>
    <scope>NUCLEOTIDE SEQUENCE [LARGE SCALE GENOMIC DNA]</scope>
</reference>